<dbReference type="InterPro" id="IPR009362">
    <property type="entry name" value="YhcG_C"/>
</dbReference>
<feature type="domain" description="YhcG N-terminal" evidence="2">
    <location>
        <begin position="133"/>
        <end position="189"/>
    </location>
</feature>
<feature type="domain" description="YhcG PDDEXK nuclease" evidence="1">
    <location>
        <begin position="207"/>
        <end position="357"/>
    </location>
</feature>
<organism evidence="3 4">
    <name type="scientific">Sphingobacterium thalpophilum</name>
    <dbReference type="NCBI Taxonomy" id="259"/>
    <lineage>
        <taxon>Bacteria</taxon>
        <taxon>Pseudomonadati</taxon>
        <taxon>Bacteroidota</taxon>
        <taxon>Sphingobacteriia</taxon>
        <taxon>Sphingobacteriales</taxon>
        <taxon>Sphingobacteriaceae</taxon>
        <taxon>Sphingobacterium</taxon>
    </lineage>
</organism>
<protein>
    <submittedName>
        <fullName evidence="3">PDDEXK nuclease domain-containing protein</fullName>
    </submittedName>
</protein>
<accession>A0ABV4HBV0</accession>
<feature type="domain" description="YhcG N-terminal" evidence="2">
    <location>
        <begin position="14"/>
        <end position="99"/>
    </location>
</feature>
<dbReference type="InterPro" id="IPR053148">
    <property type="entry name" value="PD-DEXK-like_domain"/>
</dbReference>
<keyword evidence="4" id="KW-1185">Reference proteome</keyword>
<dbReference type="RefSeq" id="WP_370481117.1">
    <property type="nucleotide sequence ID" value="NZ_JBEOQA010000001.1"/>
</dbReference>
<gene>
    <name evidence="3" type="ORF">ABTW24_05540</name>
</gene>
<dbReference type="Gene3D" id="3.40.1350.10">
    <property type="match status" value="1"/>
</dbReference>
<evidence type="ECO:0000259" key="1">
    <source>
        <dbReference type="Pfam" id="PF06250"/>
    </source>
</evidence>
<sequence>MNIEHQYKQDFEHVLTLIQDARDRAYNKANSELVLLYFNVGKIVSEKVDVGTWGEKTVKQLADFIQSKAPNLSGFNRRGLYRMKQFYELYTPESAVFTLWVETVSPITTQTENEDSKVSTALTPSHTPDKLYEKFVSTVLTQIQWSSHLHILSKTKTAEESLFYLLQAITQKLSVRELERQLNTATFERTMLSNKLMSSTTSGLPKNLFRDPYMFEFLDLHDGHTEKDLEKAITLNLQRFILEVGKGFTYMGNQYRLQVGNKDYYTDLLFYHRDLQCLVLFELKIEDFEPEFLGKLNFYLEALDRDVKRPHEKASIGVLLCKGKDNEVVEYAMARNTSPSVIADYETKLIDKKILAKKLHQLALALDKSEDR</sequence>
<reference evidence="3 4" key="1">
    <citation type="submission" date="2024-06" db="EMBL/GenBank/DDBJ databases">
        <title>Soil Sphingobacterium thalpophilum.</title>
        <authorList>
            <person name="Yang J."/>
            <person name="Li J."/>
        </authorList>
    </citation>
    <scope>NUCLEOTIDE SEQUENCE [LARGE SCALE GENOMIC DNA]</scope>
    <source>
        <strain evidence="3 4">22g91tb</strain>
    </source>
</reference>
<evidence type="ECO:0000313" key="3">
    <source>
        <dbReference type="EMBL" id="MEZ0451051.1"/>
    </source>
</evidence>
<dbReference type="PANTHER" id="PTHR30547:SF5">
    <property type="entry name" value="NUCLEASE YHCG-RELATED"/>
    <property type="match status" value="1"/>
</dbReference>
<name>A0ABV4HBV0_9SPHI</name>
<comment type="caution">
    <text evidence="3">The sequence shown here is derived from an EMBL/GenBank/DDBJ whole genome shotgun (WGS) entry which is preliminary data.</text>
</comment>
<dbReference type="InterPro" id="IPR011856">
    <property type="entry name" value="tRNA_endonuc-like_dom_sf"/>
</dbReference>
<dbReference type="InterPro" id="IPR041527">
    <property type="entry name" value="YhcG_N"/>
</dbReference>
<proteinExistence type="predicted"/>
<dbReference type="Pfam" id="PF06250">
    <property type="entry name" value="YhcG_C"/>
    <property type="match status" value="1"/>
</dbReference>
<dbReference type="PANTHER" id="PTHR30547">
    <property type="entry name" value="UNCHARACTERIZED PROTEIN YHCG-RELATED"/>
    <property type="match status" value="1"/>
</dbReference>
<evidence type="ECO:0000259" key="2">
    <source>
        <dbReference type="Pfam" id="PF17761"/>
    </source>
</evidence>
<dbReference type="Proteomes" id="UP001566204">
    <property type="component" value="Unassembled WGS sequence"/>
</dbReference>
<dbReference type="Pfam" id="PF17761">
    <property type="entry name" value="DUF1016_N"/>
    <property type="match status" value="2"/>
</dbReference>
<evidence type="ECO:0000313" key="4">
    <source>
        <dbReference type="Proteomes" id="UP001566204"/>
    </source>
</evidence>
<dbReference type="EMBL" id="JBEOQB010000001">
    <property type="protein sequence ID" value="MEZ0451051.1"/>
    <property type="molecule type" value="Genomic_DNA"/>
</dbReference>